<evidence type="ECO:0000256" key="1">
    <source>
        <dbReference type="SAM" id="SignalP"/>
    </source>
</evidence>
<dbReference type="InterPro" id="IPR012332">
    <property type="entry name" value="Autotransporter_pectin_lyase_C"/>
</dbReference>
<dbReference type="Proteomes" id="UP000566813">
    <property type="component" value="Unassembled WGS sequence"/>
</dbReference>
<dbReference type="AlphaFoldDB" id="A0A7X1FS40"/>
<feature type="domain" description="Autotransporter" evidence="2">
    <location>
        <begin position="889"/>
        <end position="1154"/>
    </location>
</feature>
<evidence type="ECO:0000313" key="4">
    <source>
        <dbReference type="Proteomes" id="UP000566813"/>
    </source>
</evidence>
<dbReference type="SMART" id="SM00869">
    <property type="entry name" value="Autotransporter"/>
    <property type="match status" value="1"/>
</dbReference>
<gene>
    <name evidence="3" type="ORF">H7F51_07430</name>
</gene>
<reference evidence="3 4" key="1">
    <citation type="submission" date="2020-08" db="EMBL/GenBank/DDBJ databases">
        <title>The genome sequence of type strain Novosphingobium flavum NBRC 111647.</title>
        <authorList>
            <person name="Liu Y."/>
        </authorList>
    </citation>
    <scope>NUCLEOTIDE SEQUENCE [LARGE SCALE GENOMIC DNA]</scope>
    <source>
        <strain evidence="3 4">NBRC 111647</strain>
    </source>
</reference>
<dbReference type="NCBIfam" id="TIGR01414">
    <property type="entry name" value="autotrans_barl"/>
    <property type="match status" value="1"/>
</dbReference>
<feature type="chain" id="PRO_5031263491" evidence="1">
    <location>
        <begin position="30"/>
        <end position="1154"/>
    </location>
</feature>
<dbReference type="InterPro" id="IPR005546">
    <property type="entry name" value="Autotransporte_beta"/>
</dbReference>
<organism evidence="3 4">
    <name type="scientific">Novosphingobium flavum</name>
    <dbReference type="NCBI Taxonomy" id="1778672"/>
    <lineage>
        <taxon>Bacteria</taxon>
        <taxon>Pseudomonadati</taxon>
        <taxon>Pseudomonadota</taxon>
        <taxon>Alphaproteobacteria</taxon>
        <taxon>Sphingomonadales</taxon>
        <taxon>Sphingomonadaceae</taxon>
        <taxon>Novosphingobium</taxon>
    </lineage>
</organism>
<evidence type="ECO:0000313" key="3">
    <source>
        <dbReference type="EMBL" id="MBC2665347.1"/>
    </source>
</evidence>
<dbReference type="PROSITE" id="PS51208">
    <property type="entry name" value="AUTOTRANSPORTER"/>
    <property type="match status" value="1"/>
</dbReference>
<dbReference type="Gene3D" id="2.160.20.20">
    <property type="match status" value="1"/>
</dbReference>
<keyword evidence="1" id="KW-0732">Signal</keyword>
<dbReference type="EMBL" id="JACLAW010000005">
    <property type="protein sequence ID" value="MBC2665347.1"/>
    <property type="molecule type" value="Genomic_DNA"/>
</dbReference>
<feature type="signal peptide" evidence="1">
    <location>
        <begin position="1"/>
        <end position="29"/>
    </location>
</feature>
<evidence type="ECO:0000259" key="2">
    <source>
        <dbReference type="PROSITE" id="PS51208"/>
    </source>
</evidence>
<protein>
    <submittedName>
        <fullName evidence="3">Autotransporter outer membrane beta-barrel domain-containing protein</fullName>
    </submittedName>
</protein>
<dbReference type="SUPFAM" id="SSF103515">
    <property type="entry name" value="Autotransporter"/>
    <property type="match status" value="1"/>
</dbReference>
<dbReference type="GO" id="GO:0019867">
    <property type="term" value="C:outer membrane"/>
    <property type="evidence" value="ECO:0007669"/>
    <property type="project" value="InterPro"/>
</dbReference>
<comment type="caution">
    <text evidence="3">The sequence shown here is derived from an EMBL/GenBank/DDBJ whole genome shotgun (WGS) entry which is preliminary data.</text>
</comment>
<name>A0A7X1FS40_9SPHN</name>
<keyword evidence="4" id="KW-1185">Reference proteome</keyword>
<sequence length="1154" mass="111747">MNSVFSTRRNGAILAAATSIFALCAPAHGQSVCTQGGTAVTCTNGGATGTIDATAAVGTVVGQGLQLSDTADLNATLGGAITTSLAAPSLIAVPVGNLTIAAGSGGGLNLANTGIGAGALLVAGTGAVNATLGSIATVNDYGLLAVGTGVTATTGAITATNVTATDVVLPVSIVFPAGASVGAGAAGIATTGNSTLTVNGNLGVAGTTNPLVGLVAYAPAGAASATVNGGVNVTTANSPIGVAAIGSTGATVRVTGATGITGISGTALAAITDTGTASVTCGGAVTATGNDSSGVYARGPVVNVSCGNITATGTGTTGLEAAGGTSLTATVGAVSANGAGSTAILLNETGVLPTIGTVDLTGGNVAATGTGSVGVNINGSSIIARLGTVNTAGAGVILNSPGAITLTSGNIATTGATAPGVLVIGGAGAVSLTTGTVTTIGTTSAGINASTTSGNLTVNSGLITSTGPGLIATTGSGNQLLTVNGVQSAATGISAVATGTGAITVTGTAPVSGTAGYGIFARGTTGTLTVNAAGATGALGAINLADSGAGTINVTLTGGTTTSAGADAVHLVTLGADTVTVNSGATVTGQGANDAIDLAGTLGNTVTINGTANMATGATGYLVNAAGGATTVAIGATGNAAGAFNLTGNNDSLTNGGTLTLAGTSNFGLGTDGLNNNAVLNLTTGATVNGLETLNNNASGTVNAVGTTTLTGTTVNNAGQLVAVGGTASLAGLAAFNNTGLITMVDGAANDTLTINGPFAGSGASRLAVDVDGGLNTADKLIVNGNVTGSTVIDVNLVGSPLYNPTGVIVVDSTGTVSAGAFTLAPADAQIGFLNYGLRQVGNDTFIASTLDPSFTALAAVGSMGQDLWYQSFDAYHDAIMGRHAGSLVTGSNVGIWGQLYESKDRYGDDNRTAVVNGTTITYSDKLRTHRRGAQVGLEFRGTGFVIGATGGYEWARSEEQPVTARIKAEGYNYGAYAHFGMASGLYAGVLLKRDDYHIDFANDARAVGFRSDAHSTGVDGEIGLKTGSTGSIAFDLNAGLSYVKTSIDAWNQYGLNFDWQHDESMRGRLGARVLFPSAWGAFLGAKVMHEFKDDGYLHVANTATVADIDMAQRGTWVRLEGGLMGIARKGVELTVWGDLGSTKSFGGRIGFAF</sequence>
<dbReference type="InterPro" id="IPR006315">
    <property type="entry name" value="OM_autotransptr_brl_dom"/>
</dbReference>
<dbReference type="InterPro" id="IPR036709">
    <property type="entry name" value="Autotransporte_beta_dom_sf"/>
</dbReference>
<dbReference type="RefSeq" id="WP_185663615.1">
    <property type="nucleotide sequence ID" value="NZ_JACLAW010000005.1"/>
</dbReference>
<proteinExistence type="predicted"/>
<accession>A0A7X1FS40</accession>